<proteinExistence type="inferred from homology"/>
<evidence type="ECO:0000313" key="4">
    <source>
        <dbReference type="EMBL" id="CAG8634978.1"/>
    </source>
</evidence>
<dbReference type="EMBL" id="CAJVPV010008808">
    <property type="protein sequence ID" value="CAG8634978.1"/>
    <property type="molecule type" value="Genomic_DNA"/>
</dbReference>
<dbReference type="SUPFAM" id="SSF51735">
    <property type="entry name" value="NAD(P)-binding Rossmann-fold domains"/>
    <property type="match status" value="1"/>
</dbReference>
<dbReference type="PANTHER" id="PTHR48107">
    <property type="entry name" value="NADPH-DEPENDENT ALDEHYDE REDUCTASE-LIKE PROTEIN, CHLOROPLASTIC-RELATED"/>
    <property type="match status" value="1"/>
</dbReference>
<accession>A0A9N9DH90</accession>
<keyword evidence="3" id="KW-0560">Oxidoreductase</keyword>
<comment type="similarity">
    <text evidence="1">Belongs to the short-chain dehydrogenases/reductases (SDR) family.</text>
</comment>
<evidence type="ECO:0000256" key="1">
    <source>
        <dbReference type="ARBA" id="ARBA00006484"/>
    </source>
</evidence>
<dbReference type="InterPro" id="IPR002347">
    <property type="entry name" value="SDR_fam"/>
</dbReference>
<evidence type="ECO:0000256" key="2">
    <source>
        <dbReference type="ARBA" id="ARBA00022857"/>
    </source>
</evidence>
<evidence type="ECO:0000313" key="5">
    <source>
        <dbReference type="Proteomes" id="UP000789342"/>
    </source>
</evidence>
<dbReference type="PROSITE" id="PS00061">
    <property type="entry name" value="ADH_SHORT"/>
    <property type="match status" value="1"/>
</dbReference>
<keyword evidence="5" id="KW-1185">Reference proteome</keyword>
<dbReference type="PANTHER" id="PTHR48107:SF16">
    <property type="entry name" value="NADPH-DEPENDENT ALDEHYDE REDUCTASE 1, CHLOROPLASTIC"/>
    <property type="match status" value="1"/>
</dbReference>
<dbReference type="Proteomes" id="UP000789342">
    <property type="component" value="Unassembled WGS sequence"/>
</dbReference>
<feature type="non-terminal residue" evidence="4">
    <location>
        <position position="299"/>
    </location>
</feature>
<organism evidence="4 5">
    <name type="scientific">Acaulospora morrowiae</name>
    <dbReference type="NCBI Taxonomy" id="94023"/>
    <lineage>
        <taxon>Eukaryota</taxon>
        <taxon>Fungi</taxon>
        <taxon>Fungi incertae sedis</taxon>
        <taxon>Mucoromycota</taxon>
        <taxon>Glomeromycotina</taxon>
        <taxon>Glomeromycetes</taxon>
        <taxon>Diversisporales</taxon>
        <taxon>Acaulosporaceae</taxon>
        <taxon>Acaulospora</taxon>
    </lineage>
</organism>
<comment type="caution">
    <text evidence="4">The sequence shown here is derived from an EMBL/GenBank/DDBJ whole genome shotgun (WGS) entry which is preliminary data.</text>
</comment>
<evidence type="ECO:0000256" key="3">
    <source>
        <dbReference type="ARBA" id="ARBA00023002"/>
    </source>
</evidence>
<name>A0A9N9DH90_9GLOM</name>
<dbReference type="AlphaFoldDB" id="A0A9N9DH90"/>
<dbReference type="OrthoDB" id="1393670at2759"/>
<protein>
    <submittedName>
        <fullName evidence="4">14675_t:CDS:1</fullName>
    </submittedName>
</protein>
<sequence length="299" mass="32744">IIIMSVEEKKISEVSSIPKQEMQEQPGLQHELTPQPLVHHLPDQTDDRIKEYQAAGKLKGKIVIITGGDSGIGRSTAALFAMEGAEGIAIDAKDTKESIEKHTNTCVLLICKDIGHEQNVIEVVNEVVKKWGRIDILVNNASEQHVCEKIEEIDSSQVEKTFKSNIFGMIYMTKHCVKHMKQGSTIINVSSVTAYHGHPVLIDYSSTKGAIVSFTRSLSLQLVQRGIRVNGVAPGPIWTPLIKASFSPEKMEKFGKEVPMKRAGQPSEVATCNVFLASNDSSYITGQFLHPNGGTIVNG</sequence>
<keyword evidence="2" id="KW-0521">NADP</keyword>
<dbReference type="InterPro" id="IPR020904">
    <property type="entry name" value="Sc_DH/Rdtase_CS"/>
</dbReference>
<dbReference type="FunFam" id="3.40.50.720:FF:000084">
    <property type="entry name" value="Short-chain dehydrogenase reductase"/>
    <property type="match status" value="1"/>
</dbReference>
<reference evidence="4" key="1">
    <citation type="submission" date="2021-06" db="EMBL/GenBank/DDBJ databases">
        <authorList>
            <person name="Kallberg Y."/>
            <person name="Tangrot J."/>
            <person name="Rosling A."/>
        </authorList>
    </citation>
    <scope>NUCLEOTIDE SEQUENCE</scope>
    <source>
        <strain evidence="4">CL551</strain>
    </source>
</reference>
<dbReference type="Gene3D" id="3.40.50.720">
    <property type="entry name" value="NAD(P)-binding Rossmann-like Domain"/>
    <property type="match status" value="1"/>
</dbReference>
<dbReference type="PRINTS" id="PR00080">
    <property type="entry name" value="SDRFAMILY"/>
</dbReference>
<dbReference type="PRINTS" id="PR00081">
    <property type="entry name" value="GDHRDH"/>
</dbReference>
<gene>
    <name evidence="4" type="ORF">AMORRO_LOCUS9264</name>
</gene>
<dbReference type="InterPro" id="IPR036291">
    <property type="entry name" value="NAD(P)-bd_dom_sf"/>
</dbReference>
<dbReference type="GO" id="GO:0016614">
    <property type="term" value="F:oxidoreductase activity, acting on CH-OH group of donors"/>
    <property type="evidence" value="ECO:0007669"/>
    <property type="project" value="UniProtKB-ARBA"/>
</dbReference>
<dbReference type="Pfam" id="PF13561">
    <property type="entry name" value="adh_short_C2"/>
    <property type="match status" value="1"/>
</dbReference>